<gene>
    <name evidence="1" type="ORF">EANT1437_LOCUS241</name>
</gene>
<accession>A0A7S2QZQ4</accession>
<name>A0A7S2QZQ4_9STRA</name>
<evidence type="ECO:0000313" key="1">
    <source>
        <dbReference type="EMBL" id="CAD9656442.1"/>
    </source>
</evidence>
<protein>
    <submittedName>
        <fullName evidence="1">Uncharacterized protein</fullName>
    </submittedName>
</protein>
<dbReference type="AlphaFoldDB" id="A0A7S2QZQ4"/>
<dbReference type="EMBL" id="HBHI01000550">
    <property type="protein sequence ID" value="CAD9656442.1"/>
    <property type="molecule type" value="Transcribed_RNA"/>
</dbReference>
<sequence>MPYYQNQTNQQHQRIKLTIMLSRIFAFNTSRRYLFIFHRTATRVTGNRFLSIHSELSKKERVEEERYIREIEHQKYLVRKAEKDDAEAIAKMTAAEEERKAEMDTIIGEVFSVLSETGEKISDAAVENFASWKLGK</sequence>
<proteinExistence type="predicted"/>
<reference evidence="1" key="1">
    <citation type="submission" date="2021-01" db="EMBL/GenBank/DDBJ databases">
        <authorList>
            <person name="Corre E."/>
            <person name="Pelletier E."/>
            <person name="Niang G."/>
            <person name="Scheremetjew M."/>
            <person name="Finn R."/>
            <person name="Kale V."/>
            <person name="Holt S."/>
            <person name="Cochrane G."/>
            <person name="Meng A."/>
            <person name="Brown T."/>
            <person name="Cohen L."/>
        </authorList>
    </citation>
    <scope>NUCLEOTIDE SEQUENCE</scope>
    <source>
        <strain evidence="1">CCMP1452</strain>
    </source>
</reference>
<organism evidence="1">
    <name type="scientific">Eucampia antarctica</name>
    <dbReference type="NCBI Taxonomy" id="49252"/>
    <lineage>
        <taxon>Eukaryota</taxon>
        <taxon>Sar</taxon>
        <taxon>Stramenopiles</taxon>
        <taxon>Ochrophyta</taxon>
        <taxon>Bacillariophyta</taxon>
        <taxon>Mediophyceae</taxon>
        <taxon>Biddulphiophycidae</taxon>
        <taxon>Hemiaulales</taxon>
        <taxon>Hemiaulaceae</taxon>
        <taxon>Eucampia</taxon>
    </lineage>
</organism>